<organism evidence="3 4">
    <name type="scientific">Halolamina salifodinae</name>
    <dbReference type="NCBI Taxonomy" id="1202767"/>
    <lineage>
        <taxon>Archaea</taxon>
        <taxon>Methanobacteriati</taxon>
        <taxon>Methanobacteriota</taxon>
        <taxon>Stenosarchaea group</taxon>
        <taxon>Halobacteria</taxon>
        <taxon>Halobacteriales</taxon>
        <taxon>Haloferacaceae</taxon>
    </lineage>
</organism>
<reference evidence="3" key="1">
    <citation type="submission" date="2021-03" db="EMBL/GenBank/DDBJ databases">
        <title>Genomic Encyclopedia of Type Strains, Phase IV (KMG-IV): sequencing the most valuable type-strain genomes for metagenomic binning, comparative biology and taxonomic classification.</title>
        <authorList>
            <person name="Goeker M."/>
        </authorList>
    </citation>
    <scope>NUCLEOTIDE SEQUENCE</scope>
    <source>
        <strain evidence="3">DSM 26232</strain>
    </source>
</reference>
<protein>
    <recommendedName>
        <fullName evidence="2">Restriction endonuclease type IV Mrr domain-containing protein</fullName>
    </recommendedName>
</protein>
<gene>
    <name evidence="3" type="ORF">J2753_001257</name>
</gene>
<comment type="caution">
    <text evidence="3">The sequence shown here is derived from an EMBL/GenBank/DDBJ whole genome shotgun (WGS) entry which is preliminary data.</text>
</comment>
<dbReference type="RefSeq" id="WP_209491045.1">
    <property type="nucleotide sequence ID" value="NZ_JAGGLC010000002.1"/>
</dbReference>
<dbReference type="AlphaFoldDB" id="A0A8T4GXF3"/>
<feature type="region of interest" description="Disordered" evidence="1">
    <location>
        <begin position="487"/>
        <end position="508"/>
    </location>
</feature>
<evidence type="ECO:0000313" key="4">
    <source>
        <dbReference type="Proteomes" id="UP000823736"/>
    </source>
</evidence>
<evidence type="ECO:0000259" key="2">
    <source>
        <dbReference type="Pfam" id="PF04471"/>
    </source>
</evidence>
<dbReference type="EMBL" id="JAGGLC010000002">
    <property type="protein sequence ID" value="MBP1986763.1"/>
    <property type="molecule type" value="Genomic_DNA"/>
</dbReference>
<evidence type="ECO:0000256" key="1">
    <source>
        <dbReference type="SAM" id="MobiDB-lite"/>
    </source>
</evidence>
<name>A0A8T4GXF3_9EURY</name>
<dbReference type="InterPro" id="IPR007560">
    <property type="entry name" value="Restrct_endonuc_IV_Mrr"/>
</dbReference>
<dbReference type="OrthoDB" id="346471at2157"/>
<sequence>MARENTDLPFGDAFSINQLDLDGGEPSQLVYVLELAEEHEGDPDAFDEAIADRFDMQSYRAKNVRLGISDAGYRIMNDSTEFEFTEFGKELLDLTDDEDALYDRFAQHILQELHGQQVINVIMDLRSEGKSRKFDNIRRELEDRYSLHIDQTSNHWSQMRGWLYKADVIQNLRSPSYDINWSKIEELTGATSDLVLELSDLTGEQQGFLRALAKIDPDGKIEGTKVREVAEVEFSVEIDQNSIVPNVLDPLQDAGYITHDKPTRGKPRVVEPTDQFEADVLEPLLDDLSEYIGAPRSALRKSFQELLDDLDNGTKYERGLALELLAIKIGRLLNLDYTAWRARGRNTSGNEVDVVMDSVDITFQRWQIQCKNTTSKLSIDEVTREVGISRRLKTDVILLIGREGVTSKAQQYANLTMADENLSIVFLDDDDIMQLDESPEHLINKLQGEARRAKSFKRIGDGHMVEVEERMVGDEDEEAVEEDVDITDIIDEEQPSLDDYTDEEEDSD</sequence>
<feature type="domain" description="Restriction endonuclease type IV Mrr" evidence="2">
    <location>
        <begin position="336"/>
        <end position="433"/>
    </location>
</feature>
<dbReference type="GO" id="GO:0004519">
    <property type="term" value="F:endonuclease activity"/>
    <property type="evidence" value="ECO:0007669"/>
    <property type="project" value="InterPro"/>
</dbReference>
<evidence type="ECO:0000313" key="3">
    <source>
        <dbReference type="EMBL" id="MBP1986763.1"/>
    </source>
</evidence>
<dbReference type="Pfam" id="PF04471">
    <property type="entry name" value="Mrr_cat"/>
    <property type="match status" value="1"/>
</dbReference>
<keyword evidence="4" id="KW-1185">Reference proteome</keyword>
<proteinExistence type="predicted"/>
<dbReference type="Proteomes" id="UP000823736">
    <property type="component" value="Unassembled WGS sequence"/>
</dbReference>
<dbReference type="GO" id="GO:0009307">
    <property type="term" value="P:DNA restriction-modification system"/>
    <property type="evidence" value="ECO:0007669"/>
    <property type="project" value="InterPro"/>
</dbReference>
<dbReference type="GO" id="GO:0003677">
    <property type="term" value="F:DNA binding"/>
    <property type="evidence" value="ECO:0007669"/>
    <property type="project" value="InterPro"/>
</dbReference>
<accession>A0A8T4GXF3</accession>